<dbReference type="Gene3D" id="2.60.120.920">
    <property type="match status" value="1"/>
</dbReference>
<name>A0ABD0LYC9_9CAEN</name>
<reference evidence="2 3" key="1">
    <citation type="journal article" date="2023" name="Sci. Data">
        <title>Genome assembly of the Korean intertidal mud-creeper Batillaria attramentaria.</title>
        <authorList>
            <person name="Patra A.K."/>
            <person name="Ho P.T."/>
            <person name="Jun S."/>
            <person name="Lee S.J."/>
            <person name="Kim Y."/>
            <person name="Won Y.J."/>
        </authorList>
    </citation>
    <scope>NUCLEOTIDE SEQUENCE [LARGE SCALE GENOMIC DNA]</scope>
    <source>
        <strain evidence="2">Wonlab-2016</strain>
    </source>
</reference>
<organism evidence="2 3">
    <name type="scientific">Batillaria attramentaria</name>
    <dbReference type="NCBI Taxonomy" id="370345"/>
    <lineage>
        <taxon>Eukaryota</taxon>
        <taxon>Metazoa</taxon>
        <taxon>Spiralia</taxon>
        <taxon>Lophotrochozoa</taxon>
        <taxon>Mollusca</taxon>
        <taxon>Gastropoda</taxon>
        <taxon>Caenogastropoda</taxon>
        <taxon>Sorbeoconcha</taxon>
        <taxon>Cerithioidea</taxon>
        <taxon>Batillariidae</taxon>
        <taxon>Batillaria</taxon>
    </lineage>
</organism>
<gene>
    <name evidence="2" type="ORF">BaRGS_00004378</name>
</gene>
<protein>
    <recommendedName>
        <fullName evidence="1">NHR domain-containing protein</fullName>
    </recommendedName>
</protein>
<feature type="non-terminal residue" evidence="2">
    <location>
        <position position="1"/>
    </location>
</feature>
<proteinExistence type="predicted"/>
<dbReference type="InterPro" id="IPR043136">
    <property type="entry name" value="B30.2/SPRY_sf"/>
</dbReference>
<evidence type="ECO:0000259" key="1">
    <source>
        <dbReference type="Pfam" id="PF07177"/>
    </source>
</evidence>
<evidence type="ECO:0000313" key="3">
    <source>
        <dbReference type="Proteomes" id="UP001519460"/>
    </source>
</evidence>
<sequence>PDFSFHPSCGNGITLSNSNTTAKLDNQGGSIVLSHAPIKTGWIYEVKASNCRIDVGICDWTPGEEVPRSSLPDSAVNSPRGMSGLVNGWRMGVFCGVMHGLAFTIDMKGTPCKFTPPKNLDSESKIGVMLDEDRKLHLYVDSHDKGVVDFQDKGVVPPGQLESGPQWYAFWELETLYQQVC</sequence>
<dbReference type="Pfam" id="PF07177">
    <property type="entry name" value="Neuralized"/>
    <property type="match status" value="1"/>
</dbReference>
<dbReference type="InterPro" id="IPR006573">
    <property type="entry name" value="NHR_dom"/>
</dbReference>
<comment type="caution">
    <text evidence="2">The sequence shown here is derived from an EMBL/GenBank/DDBJ whole genome shotgun (WGS) entry which is preliminary data.</text>
</comment>
<keyword evidence="3" id="KW-1185">Reference proteome</keyword>
<accession>A0ABD0LYC9</accession>
<feature type="domain" description="NHR" evidence="1">
    <location>
        <begin position="5"/>
        <end position="147"/>
    </location>
</feature>
<dbReference type="AlphaFoldDB" id="A0ABD0LYC9"/>
<evidence type="ECO:0000313" key="2">
    <source>
        <dbReference type="EMBL" id="KAK7504512.1"/>
    </source>
</evidence>
<dbReference type="EMBL" id="JACVVK020000015">
    <property type="protein sequence ID" value="KAK7504512.1"/>
    <property type="molecule type" value="Genomic_DNA"/>
</dbReference>
<dbReference type="Proteomes" id="UP001519460">
    <property type="component" value="Unassembled WGS sequence"/>
</dbReference>